<sequence>MSNHTHDLDQALDEAIHYPDHYLDNPAHNLGKLAAAAGTAITNILESADDRYDDDAQQSLREDACVMLADVAGLAASWARQPLECDLTHIWEAIRKEYDRAHTKHDGNTPANPNMSDMHRAAILLEEVGEVARALTPDAKTPVGHAGNLADELIQTATMAAAWLQHLINQEEAEA</sequence>
<dbReference type="EMBL" id="AZLV01000802">
    <property type="protein sequence ID" value="ETJ03704.1"/>
    <property type="molecule type" value="Genomic_DNA"/>
</dbReference>
<proteinExistence type="predicted"/>
<comment type="caution">
    <text evidence="1">The sequence shown here is derived from an EMBL/GenBank/DDBJ whole genome shotgun (WGS) entry which is preliminary data.</text>
</comment>
<evidence type="ECO:0000313" key="2">
    <source>
        <dbReference type="Proteomes" id="UP000018852"/>
    </source>
</evidence>
<organism evidence="1 2">
    <name type="scientific">Actinomyces urogenitalis DORA_12</name>
    <dbReference type="NCBI Taxonomy" id="1403939"/>
    <lineage>
        <taxon>Bacteria</taxon>
        <taxon>Bacillati</taxon>
        <taxon>Actinomycetota</taxon>
        <taxon>Actinomycetes</taxon>
        <taxon>Actinomycetales</taxon>
        <taxon>Actinomycetaceae</taxon>
        <taxon>Actinomyces</taxon>
    </lineage>
</organism>
<reference evidence="1 2" key="1">
    <citation type="submission" date="2013-12" db="EMBL/GenBank/DDBJ databases">
        <title>A Varibaculum cambriense genome reconstructed from a premature infant gut community with otherwise low bacterial novelty that shifts toward anaerobic metabolism during the third week of life.</title>
        <authorList>
            <person name="Brown C.T."/>
            <person name="Sharon I."/>
            <person name="Thomas B.C."/>
            <person name="Castelle C.J."/>
            <person name="Morowitz M.J."/>
            <person name="Banfield J.F."/>
        </authorList>
    </citation>
    <scope>NUCLEOTIDE SEQUENCE [LARGE SCALE GENOMIC DNA]</scope>
    <source>
        <strain evidence="2">DORA_12</strain>
    </source>
</reference>
<dbReference type="PATRIC" id="fig|1403939.3.peg.1132"/>
<dbReference type="Proteomes" id="UP000018852">
    <property type="component" value="Unassembled WGS sequence"/>
</dbReference>
<protein>
    <submittedName>
        <fullName evidence="1">Uncharacterized protein</fullName>
    </submittedName>
</protein>
<accession>W1VI26</accession>
<evidence type="ECO:0000313" key="1">
    <source>
        <dbReference type="EMBL" id="ETJ03704.1"/>
    </source>
</evidence>
<dbReference type="AlphaFoldDB" id="W1VI26"/>
<gene>
    <name evidence="1" type="ORF">Q605_AUC00802G0011</name>
</gene>
<name>W1VI26_9ACTO</name>